<sequence length="475" mass="54640">MRFINYNGSNLNRNKVQENEVLSSEEKPSIVILLIDGVTSNGFQREMPLTKLFLDKKNTAFMKGFNRISKDSYQNILATLTGKVLEPEHNGLNASMPTLMQLSRSQLYGDIGWLFDVANDKGYVTHFNDDSDFLKELEGLNKKIQLSVDVNLRRFHQILKKISLFPICHNGKMTSMRTIDEMERFIRHYNTSSILSVNIVSAATQFYGVIPEIDEYLYNTLVTLQSSGALDKTILILSSTQEASFGPIPHTVTGNLENKFPLLAMSVPKSYKHSHLDKYINLKMNENRLTTYFDIYETVKDLLGYERSTVGMSLLREVSTIRECRHIFSTDEYCGCMREVAVDQVLSLNDRDIIINTNEHRILNQLYRLPCVDSVDYARPDRLYVYSYNMTDRINNFHTTVLPTRLDSVEVRLDMPITIFWKNVKSEQSTDFSIRSQINYNVDTNEARMVAKSMIFEAKNGCKQILLQDVCSCLM</sequence>
<dbReference type="SUPFAM" id="SSF53649">
    <property type="entry name" value="Alkaline phosphatase-like"/>
    <property type="match status" value="1"/>
</dbReference>
<reference evidence="1" key="1">
    <citation type="submission" date="2020-09" db="EMBL/GenBank/DDBJ databases">
        <authorList>
            <person name="Kikuchi T."/>
        </authorList>
    </citation>
    <scope>NUCLEOTIDE SEQUENCE</scope>
    <source>
        <strain evidence="1">SH1</strain>
    </source>
</reference>
<dbReference type="AlphaFoldDB" id="A0A811LA89"/>
<name>A0A811LA89_9BILA</name>
<gene>
    <name evidence="1" type="ORF">BOKJ2_LOCUS10794</name>
</gene>
<keyword evidence="2" id="KW-1185">Reference proteome</keyword>
<dbReference type="EMBL" id="CAJFCW020000005">
    <property type="protein sequence ID" value="CAG9119420.1"/>
    <property type="molecule type" value="Genomic_DNA"/>
</dbReference>
<dbReference type="EMBL" id="CAJFDH010000005">
    <property type="protein sequence ID" value="CAD5224024.1"/>
    <property type="molecule type" value="Genomic_DNA"/>
</dbReference>
<proteinExistence type="predicted"/>
<evidence type="ECO:0000313" key="1">
    <source>
        <dbReference type="EMBL" id="CAD5224024.1"/>
    </source>
</evidence>
<dbReference type="OrthoDB" id="413313at2759"/>
<dbReference type="PANTHER" id="PTHR10974:SF4">
    <property type="entry name" value="PROTEIN CBG09258"/>
    <property type="match status" value="1"/>
</dbReference>
<evidence type="ECO:0000313" key="2">
    <source>
        <dbReference type="Proteomes" id="UP000614601"/>
    </source>
</evidence>
<accession>A0A811LA89</accession>
<organism evidence="1 2">
    <name type="scientific">Bursaphelenchus okinawaensis</name>
    <dbReference type="NCBI Taxonomy" id="465554"/>
    <lineage>
        <taxon>Eukaryota</taxon>
        <taxon>Metazoa</taxon>
        <taxon>Ecdysozoa</taxon>
        <taxon>Nematoda</taxon>
        <taxon>Chromadorea</taxon>
        <taxon>Rhabditida</taxon>
        <taxon>Tylenchina</taxon>
        <taxon>Tylenchomorpha</taxon>
        <taxon>Aphelenchoidea</taxon>
        <taxon>Aphelenchoididae</taxon>
        <taxon>Bursaphelenchus</taxon>
    </lineage>
</organism>
<dbReference type="Proteomes" id="UP000614601">
    <property type="component" value="Unassembled WGS sequence"/>
</dbReference>
<dbReference type="InterPro" id="IPR004245">
    <property type="entry name" value="DUF229"/>
</dbReference>
<dbReference type="InterPro" id="IPR017850">
    <property type="entry name" value="Alkaline_phosphatase_core_sf"/>
</dbReference>
<dbReference type="Pfam" id="PF02995">
    <property type="entry name" value="DUF229"/>
    <property type="match status" value="1"/>
</dbReference>
<comment type="caution">
    <text evidence="1">The sequence shown here is derived from an EMBL/GenBank/DDBJ whole genome shotgun (WGS) entry which is preliminary data.</text>
</comment>
<protein>
    <submittedName>
        <fullName evidence="1">Uncharacterized protein</fullName>
    </submittedName>
</protein>
<dbReference type="Proteomes" id="UP000783686">
    <property type="component" value="Unassembled WGS sequence"/>
</dbReference>
<dbReference type="PANTHER" id="PTHR10974">
    <property type="entry name" value="FI08016P-RELATED"/>
    <property type="match status" value="1"/>
</dbReference>
<dbReference type="GO" id="GO:0005615">
    <property type="term" value="C:extracellular space"/>
    <property type="evidence" value="ECO:0007669"/>
    <property type="project" value="TreeGrafter"/>
</dbReference>